<keyword evidence="6 8" id="KW-0342">GTP-binding</keyword>
<dbReference type="GO" id="GO:0005737">
    <property type="term" value="C:cytoplasm"/>
    <property type="evidence" value="ECO:0007669"/>
    <property type="project" value="UniProtKB-SubCell"/>
</dbReference>
<keyword evidence="3 8" id="KW-0479">Metal-binding</keyword>
<comment type="caution">
    <text evidence="8">Lacks conserved residue(s) required for the propagation of feature annotation.</text>
</comment>
<dbReference type="EC" id="2.7.7.77" evidence="8"/>
<sequence>MLVHGSSNDGKRVMKQICDLTAIVLAGGKSSRMGQNKALLDWHGKHLIRHVVDQLRPVAKKVILVAKKPNDFGFLGVPCFKDLNPASSPAVGITTGLFYSSTEFNFILGCDAPFLNVVTVKRLYDAREDYDVVVPASDHGIEPLFGIYRKRCLAVLEEHLHRGIFAVRQILKDLRIKVLPTDSWTQEEKMSFFNMNTLAEYDSAQRYIQRRFLNYPG</sequence>
<accession>A0A1G1KT04</accession>
<dbReference type="Pfam" id="PF12804">
    <property type="entry name" value="NTP_transf_3"/>
    <property type="match status" value="1"/>
</dbReference>
<evidence type="ECO:0000256" key="3">
    <source>
        <dbReference type="ARBA" id="ARBA00022723"/>
    </source>
</evidence>
<dbReference type="InterPro" id="IPR025877">
    <property type="entry name" value="MobA-like_NTP_Trfase"/>
</dbReference>
<comment type="function">
    <text evidence="8">Transfers a GMP moiety from GTP to Mo-molybdopterin (Mo-MPT) cofactor (Moco or molybdenum cofactor) to form Mo-molybdopterin guanine dinucleotide (Mo-MGD) cofactor.</text>
</comment>
<comment type="similarity">
    <text evidence="8">Belongs to the MobA family.</text>
</comment>
<dbReference type="Gene3D" id="3.90.550.10">
    <property type="entry name" value="Spore Coat Polysaccharide Biosynthesis Protein SpsA, Chain A"/>
    <property type="match status" value="1"/>
</dbReference>
<keyword evidence="5 8" id="KW-0460">Magnesium</keyword>
<evidence type="ECO:0000256" key="4">
    <source>
        <dbReference type="ARBA" id="ARBA00022741"/>
    </source>
</evidence>
<evidence type="ECO:0000256" key="7">
    <source>
        <dbReference type="ARBA" id="ARBA00023150"/>
    </source>
</evidence>
<keyword evidence="1 8" id="KW-0963">Cytoplasm</keyword>
<evidence type="ECO:0000313" key="11">
    <source>
        <dbReference type="Proteomes" id="UP000178187"/>
    </source>
</evidence>
<comment type="domain">
    <text evidence="8">The N-terminal domain determines nucleotide recognition and specific binding, while the C-terminal domain determines the specific binding to the target protein.</text>
</comment>
<feature type="binding site" evidence="8">
    <location>
        <position position="82"/>
    </location>
    <ligand>
        <name>GTP</name>
        <dbReference type="ChEBI" id="CHEBI:37565"/>
    </ligand>
</feature>
<feature type="binding site" evidence="8">
    <location>
        <position position="37"/>
    </location>
    <ligand>
        <name>GTP</name>
        <dbReference type="ChEBI" id="CHEBI:37565"/>
    </ligand>
</feature>
<reference evidence="10 11" key="1">
    <citation type="journal article" date="2016" name="Nat. Commun.">
        <title>Thousands of microbial genomes shed light on interconnected biogeochemical processes in an aquifer system.</title>
        <authorList>
            <person name="Anantharaman K."/>
            <person name="Brown C.T."/>
            <person name="Hug L.A."/>
            <person name="Sharon I."/>
            <person name="Castelle C.J."/>
            <person name="Probst A.J."/>
            <person name="Thomas B.C."/>
            <person name="Singh A."/>
            <person name="Wilkins M.J."/>
            <person name="Karaoz U."/>
            <person name="Brodie E.L."/>
            <person name="Williams K.H."/>
            <person name="Hubbard S.S."/>
            <person name="Banfield J.F."/>
        </authorList>
    </citation>
    <scope>NUCLEOTIDE SEQUENCE [LARGE SCALE GENOMIC DNA]</scope>
</reference>
<evidence type="ECO:0000259" key="9">
    <source>
        <dbReference type="Pfam" id="PF12804"/>
    </source>
</evidence>
<dbReference type="GO" id="GO:0046872">
    <property type="term" value="F:metal ion binding"/>
    <property type="evidence" value="ECO:0007669"/>
    <property type="project" value="UniProtKB-KW"/>
</dbReference>
<dbReference type="EMBL" id="MHFR01000054">
    <property type="protein sequence ID" value="OGW96026.1"/>
    <property type="molecule type" value="Genomic_DNA"/>
</dbReference>
<protein>
    <recommendedName>
        <fullName evidence="8">Probable molybdenum cofactor guanylyltransferase</fullName>
        <shortName evidence="8">MoCo guanylyltransferase</shortName>
        <ecNumber evidence="8">2.7.7.77</ecNumber>
    </recommendedName>
    <alternativeName>
        <fullName evidence="8">GTP:molybdopterin guanylyltransferase</fullName>
    </alternativeName>
    <alternativeName>
        <fullName evidence="8">Mo-MPT guanylyltransferase</fullName>
    </alternativeName>
    <alternativeName>
        <fullName evidence="8">Molybdopterin guanylyltransferase</fullName>
    </alternativeName>
    <alternativeName>
        <fullName evidence="8">Molybdopterin-guanine dinucleotide synthase</fullName>
        <shortName evidence="8">MGD synthase</shortName>
    </alternativeName>
</protein>
<evidence type="ECO:0000256" key="8">
    <source>
        <dbReference type="HAMAP-Rule" id="MF_00316"/>
    </source>
</evidence>
<comment type="subcellular location">
    <subcellularLocation>
        <location evidence="8">Cytoplasm</location>
    </subcellularLocation>
</comment>
<evidence type="ECO:0000256" key="6">
    <source>
        <dbReference type="ARBA" id="ARBA00023134"/>
    </source>
</evidence>
<keyword evidence="2 8" id="KW-0808">Transferase</keyword>
<feature type="binding site" evidence="8">
    <location>
        <position position="111"/>
    </location>
    <ligand>
        <name>Mg(2+)</name>
        <dbReference type="ChEBI" id="CHEBI:18420"/>
    </ligand>
</feature>
<dbReference type="PANTHER" id="PTHR19136:SF81">
    <property type="entry name" value="MOLYBDENUM COFACTOR GUANYLYLTRANSFERASE"/>
    <property type="match status" value="1"/>
</dbReference>
<feature type="binding site" evidence="8">
    <location>
        <begin position="25"/>
        <end position="27"/>
    </location>
    <ligand>
        <name>GTP</name>
        <dbReference type="ChEBI" id="CHEBI:37565"/>
    </ligand>
</feature>
<organism evidence="10 11">
    <name type="scientific">Candidatus Danuiimicrobium aquiferis</name>
    <dbReference type="NCBI Taxonomy" id="1801832"/>
    <lineage>
        <taxon>Bacteria</taxon>
        <taxon>Pseudomonadati</taxon>
        <taxon>Candidatus Omnitrophota</taxon>
        <taxon>Candidatus Danuiimicrobium</taxon>
    </lineage>
</organism>
<comment type="catalytic activity">
    <reaction evidence="8">
        <text>Mo-molybdopterin + GTP + H(+) = Mo-molybdopterin guanine dinucleotide + diphosphate</text>
        <dbReference type="Rhea" id="RHEA:34243"/>
        <dbReference type="ChEBI" id="CHEBI:15378"/>
        <dbReference type="ChEBI" id="CHEBI:33019"/>
        <dbReference type="ChEBI" id="CHEBI:37565"/>
        <dbReference type="ChEBI" id="CHEBI:71302"/>
        <dbReference type="ChEBI" id="CHEBI:71310"/>
        <dbReference type="EC" id="2.7.7.77"/>
    </reaction>
</comment>
<dbReference type="GO" id="GO:0006777">
    <property type="term" value="P:Mo-molybdopterin cofactor biosynthetic process"/>
    <property type="evidence" value="ECO:0007669"/>
    <property type="project" value="UniProtKB-KW"/>
</dbReference>
<feature type="binding site" evidence="8">
    <location>
        <position position="111"/>
    </location>
    <ligand>
        <name>GTP</name>
        <dbReference type="ChEBI" id="CHEBI:37565"/>
    </ligand>
</feature>
<dbReference type="SUPFAM" id="SSF53448">
    <property type="entry name" value="Nucleotide-diphospho-sugar transferases"/>
    <property type="match status" value="1"/>
</dbReference>
<dbReference type="InterPro" id="IPR013482">
    <property type="entry name" value="Molybde_CF_guanTrfase"/>
</dbReference>
<evidence type="ECO:0000313" key="10">
    <source>
        <dbReference type="EMBL" id="OGW96026.1"/>
    </source>
</evidence>
<dbReference type="GO" id="GO:0061603">
    <property type="term" value="F:molybdenum cofactor guanylyltransferase activity"/>
    <property type="evidence" value="ECO:0007669"/>
    <property type="project" value="UniProtKB-EC"/>
</dbReference>
<keyword evidence="4 8" id="KW-0547">Nucleotide-binding</keyword>
<dbReference type="CDD" id="cd02503">
    <property type="entry name" value="MobA"/>
    <property type="match status" value="1"/>
</dbReference>
<dbReference type="GO" id="GO:0005525">
    <property type="term" value="F:GTP binding"/>
    <property type="evidence" value="ECO:0007669"/>
    <property type="project" value="UniProtKB-UniRule"/>
</dbReference>
<comment type="cofactor">
    <cofactor evidence="8">
        <name>Mg(2+)</name>
        <dbReference type="ChEBI" id="CHEBI:18420"/>
    </cofactor>
</comment>
<name>A0A1G1KT04_9BACT</name>
<dbReference type="PANTHER" id="PTHR19136">
    <property type="entry name" value="MOLYBDENUM COFACTOR GUANYLYLTRANSFERASE"/>
    <property type="match status" value="1"/>
</dbReference>
<gene>
    <name evidence="8" type="primary">mobA</name>
    <name evidence="10" type="ORF">A3G33_11000</name>
</gene>
<dbReference type="AlphaFoldDB" id="A0A1G1KT04"/>
<evidence type="ECO:0000256" key="1">
    <source>
        <dbReference type="ARBA" id="ARBA00022490"/>
    </source>
</evidence>
<keyword evidence="7 8" id="KW-0501">Molybdenum cofactor biosynthesis</keyword>
<dbReference type="InterPro" id="IPR029044">
    <property type="entry name" value="Nucleotide-diphossugar_trans"/>
</dbReference>
<dbReference type="HAMAP" id="MF_00316">
    <property type="entry name" value="MobA"/>
    <property type="match status" value="1"/>
</dbReference>
<comment type="caution">
    <text evidence="10">The sequence shown here is derived from an EMBL/GenBank/DDBJ whole genome shotgun (WGS) entry which is preliminary data.</text>
</comment>
<evidence type="ECO:0000256" key="5">
    <source>
        <dbReference type="ARBA" id="ARBA00022842"/>
    </source>
</evidence>
<feature type="domain" description="MobA-like NTP transferase" evidence="9">
    <location>
        <begin position="22"/>
        <end position="172"/>
    </location>
</feature>
<dbReference type="Proteomes" id="UP000178187">
    <property type="component" value="Unassembled WGS sequence"/>
</dbReference>
<proteinExistence type="inferred from homology"/>
<evidence type="ECO:0000256" key="2">
    <source>
        <dbReference type="ARBA" id="ARBA00022679"/>
    </source>
</evidence>